<dbReference type="RefSeq" id="XP_025533212.1">
    <property type="nucleotide sequence ID" value="XM_025665875.1"/>
</dbReference>
<evidence type="ECO:0000313" key="2">
    <source>
        <dbReference type="EMBL" id="RAH87318.1"/>
    </source>
</evidence>
<keyword evidence="1" id="KW-0812">Transmembrane</keyword>
<keyword evidence="1" id="KW-1133">Transmembrane helix</keyword>
<sequence length="97" mass="11179">MSPTLEHFNFFNISILLIISCHCFLALILWLMALRVSIRAQSSCCVNYGKHLLPIRPQDPPTEMYRVSSTELQPNALDHLESLMPVNRHYTRANTTH</sequence>
<keyword evidence="3" id="KW-1185">Reference proteome</keyword>
<protein>
    <submittedName>
        <fullName evidence="2">Uncharacterized protein</fullName>
    </submittedName>
</protein>
<name>A0A8T8XHE2_ASPJA</name>
<gene>
    <name evidence="2" type="ORF">BO86DRAFT_1030</name>
</gene>
<dbReference type="AlphaFoldDB" id="A0A8T8XHE2"/>
<accession>A0A8T8XHE2</accession>
<feature type="transmembrane region" description="Helical" evidence="1">
    <location>
        <begin position="12"/>
        <end position="33"/>
    </location>
</feature>
<proteinExistence type="predicted"/>
<evidence type="ECO:0000256" key="1">
    <source>
        <dbReference type="SAM" id="Phobius"/>
    </source>
</evidence>
<keyword evidence="1" id="KW-0472">Membrane</keyword>
<dbReference type="GeneID" id="37169567"/>
<organism evidence="2 3">
    <name type="scientific">Aspergillus japonicus CBS 114.51</name>
    <dbReference type="NCBI Taxonomy" id="1448312"/>
    <lineage>
        <taxon>Eukaryota</taxon>
        <taxon>Fungi</taxon>
        <taxon>Dikarya</taxon>
        <taxon>Ascomycota</taxon>
        <taxon>Pezizomycotina</taxon>
        <taxon>Eurotiomycetes</taxon>
        <taxon>Eurotiomycetidae</taxon>
        <taxon>Eurotiales</taxon>
        <taxon>Aspergillaceae</taxon>
        <taxon>Aspergillus</taxon>
        <taxon>Aspergillus subgen. Circumdati</taxon>
    </lineage>
</organism>
<reference evidence="2 3" key="1">
    <citation type="submission" date="2018-02" db="EMBL/GenBank/DDBJ databases">
        <title>The genomes of Aspergillus section Nigri reveals drivers in fungal speciation.</title>
        <authorList>
            <consortium name="DOE Joint Genome Institute"/>
            <person name="Vesth T.C."/>
            <person name="Nybo J."/>
            <person name="Theobald S."/>
            <person name="Brandl J."/>
            <person name="Frisvad J.C."/>
            <person name="Nielsen K.F."/>
            <person name="Lyhne E.K."/>
            <person name="Kogle M.E."/>
            <person name="Kuo A."/>
            <person name="Riley R."/>
            <person name="Clum A."/>
            <person name="Nolan M."/>
            <person name="Lipzen A."/>
            <person name="Salamov A."/>
            <person name="Henrissat B."/>
            <person name="Wiebenga A."/>
            <person name="De vries R.P."/>
            <person name="Grigoriev I.V."/>
            <person name="Mortensen U.H."/>
            <person name="Andersen M.R."/>
            <person name="Baker S.E."/>
        </authorList>
    </citation>
    <scope>NUCLEOTIDE SEQUENCE [LARGE SCALE GENOMIC DNA]</scope>
    <source>
        <strain evidence="2 3">CBS 114.51</strain>
    </source>
</reference>
<dbReference type="Proteomes" id="UP000249497">
    <property type="component" value="Unassembled WGS sequence"/>
</dbReference>
<dbReference type="EMBL" id="KZ824770">
    <property type="protein sequence ID" value="RAH87318.1"/>
    <property type="molecule type" value="Genomic_DNA"/>
</dbReference>
<evidence type="ECO:0000313" key="3">
    <source>
        <dbReference type="Proteomes" id="UP000249497"/>
    </source>
</evidence>